<dbReference type="EMBL" id="JBHULB010000082">
    <property type="protein sequence ID" value="MFD2588867.1"/>
    <property type="molecule type" value="Genomic_DNA"/>
</dbReference>
<evidence type="ECO:0000259" key="1">
    <source>
        <dbReference type="PROSITE" id="PS51484"/>
    </source>
</evidence>
<comment type="caution">
    <text evidence="2">The sequence shown here is derived from an EMBL/GenBank/DDBJ whole genome shotgun (WGS) entry which is preliminary data.</text>
</comment>
<dbReference type="InterPro" id="IPR019316">
    <property type="entry name" value="G8_domain"/>
</dbReference>
<sequence length="764" mass="85388">MIKLFRYLSVALLITLNIHFLKAQGKSELVIPIGKTLILKKSPSPLEKITVQGVLRIADVKDIEIQVAQIVIDGGTFEIGTEQEEKKYKCQITFTHSSGTLSSGLKVINDGNLLFYNPLTIVSSIEYQSEAIKEKQLTKNIILSTANKSVTASVRLEKASKVNLSGVLFKNMGDSFEPAFLWNGNKEGKASLLNSVFVNSKGDDLVLENTSARIENNIFISANGSSIICSKNGKGYQNKIESNLLINNNKKGAYALLVGNPFQAIQKNKVKVANSANGIAIKKPNPTKDKAWSTVSKHFVLNNNSIELNGSTNKEHQNIGLFIDDFNHLGIWRTTHNAIVNFPVGAIIKSKNTVLSDYDFKENLIGIYPGTAYVQNSRFIRTHLNPDLNSKAIWATDSLGKSAPKLSNITIRNYKTGIFYEGLIASENYFEEIASENTTTLGFGNLDPESIIVAKGFKEEKFEDKPNQRHMPHKVSQSHHAHHVKPKKKKDYLLFHQDSPLLTNNSKPLVENTEIYKSLRDSYGTLVISTGHGLLDPVHEHSYSFNTLDLVNHFTQKTTSLKKPTNRTTLFTAGKNVCELKLGEEAMNFFDLSFEWESAPGNWIVLKVPYPHKKPFAMHSFGNLIDQSSSTEELMTTKRTSYFIDSETIYVKLFNTKNVDELVLYSSDVLTEITLADKRIPISIKTNEEENEVLITCKTVKSTPATLELLDYYGNVVETLFDGIASKPEIKASIDLEKFDITNNVYLYSLKIDGKTHKGPLHTY</sequence>
<dbReference type="SMART" id="SM01225">
    <property type="entry name" value="G8"/>
    <property type="match status" value="1"/>
</dbReference>
<accession>A0ABW5N1B9</accession>
<name>A0ABW5N1B9_9FLAO</name>
<keyword evidence="3" id="KW-1185">Reference proteome</keyword>
<dbReference type="Pfam" id="PF10162">
    <property type="entry name" value="G8"/>
    <property type="match status" value="1"/>
</dbReference>
<evidence type="ECO:0000313" key="3">
    <source>
        <dbReference type="Proteomes" id="UP001597526"/>
    </source>
</evidence>
<dbReference type="RefSeq" id="WP_377768325.1">
    <property type="nucleotide sequence ID" value="NZ_JBHULB010000082.1"/>
</dbReference>
<reference evidence="3" key="1">
    <citation type="journal article" date="2019" name="Int. J. Syst. Evol. Microbiol.">
        <title>The Global Catalogue of Microorganisms (GCM) 10K type strain sequencing project: providing services to taxonomists for standard genome sequencing and annotation.</title>
        <authorList>
            <consortium name="The Broad Institute Genomics Platform"/>
            <consortium name="The Broad Institute Genome Sequencing Center for Infectious Disease"/>
            <person name="Wu L."/>
            <person name="Ma J."/>
        </authorList>
    </citation>
    <scope>NUCLEOTIDE SEQUENCE [LARGE SCALE GENOMIC DNA]</scope>
    <source>
        <strain evidence="3">KCTC 52368</strain>
    </source>
</reference>
<gene>
    <name evidence="2" type="ORF">ACFSQJ_18220</name>
</gene>
<feature type="domain" description="G8" evidence="1">
    <location>
        <begin position="19"/>
        <end position="129"/>
    </location>
</feature>
<proteinExistence type="predicted"/>
<protein>
    <submittedName>
        <fullName evidence="2">G8 domain-containing protein</fullName>
    </submittedName>
</protein>
<evidence type="ECO:0000313" key="2">
    <source>
        <dbReference type="EMBL" id="MFD2588867.1"/>
    </source>
</evidence>
<organism evidence="2 3">
    <name type="scientific">Croceitalea marina</name>
    <dbReference type="NCBI Taxonomy" id="1775166"/>
    <lineage>
        <taxon>Bacteria</taxon>
        <taxon>Pseudomonadati</taxon>
        <taxon>Bacteroidota</taxon>
        <taxon>Flavobacteriia</taxon>
        <taxon>Flavobacteriales</taxon>
        <taxon>Flavobacteriaceae</taxon>
        <taxon>Croceitalea</taxon>
    </lineage>
</organism>
<dbReference type="Proteomes" id="UP001597526">
    <property type="component" value="Unassembled WGS sequence"/>
</dbReference>
<dbReference type="PROSITE" id="PS51484">
    <property type="entry name" value="G8"/>
    <property type="match status" value="1"/>
</dbReference>